<keyword evidence="6" id="KW-1185">Reference proteome</keyword>
<evidence type="ECO:0000256" key="3">
    <source>
        <dbReference type="ARBA" id="ARBA00023239"/>
    </source>
</evidence>
<dbReference type="STRING" id="556484.B7G2A1"/>
<reference evidence="5 6" key="1">
    <citation type="journal article" date="2008" name="Nature">
        <title>The Phaeodactylum genome reveals the evolutionary history of diatom genomes.</title>
        <authorList>
            <person name="Bowler C."/>
            <person name="Allen A.E."/>
            <person name="Badger J.H."/>
            <person name="Grimwood J."/>
            <person name="Jabbari K."/>
            <person name="Kuo A."/>
            <person name="Maheswari U."/>
            <person name="Martens C."/>
            <person name="Maumus F."/>
            <person name="Otillar R.P."/>
            <person name="Rayko E."/>
            <person name="Salamov A."/>
            <person name="Vandepoele K."/>
            <person name="Beszteri B."/>
            <person name="Gruber A."/>
            <person name="Heijde M."/>
            <person name="Katinka M."/>
            <person name="Mock T."/>
            <person name="Valentin K."/>
            <person name="Verret F."/>
            <person name="Berges J.A."/>
            <person name="Brownlee C."/>
            <person name="Cadoret J.P."/>
            <person name="Chiovitti A."/>
            <person name="Choi C.J."/>
            <person name="Coesel S."/>
            <person name="De Martino A."/>
            <person name="Detter J.C."/>
            <person name="Durkin C."/>
            <person name="Falciatore A."/>
            <person name="Fournet J."/>
            <person name="Haruta M."/>
            <person name="Huysman M.J."/>
            <person name="Jenkins B.D."/>
            <person name="Jiroutova K."/>
            <person name="Jorgensen R.E."/>
            <person name="Joubert Y."/>
            <person name="Kaplan A."/>
            <person name="Kroger N."/>
            <person name="Kroth P.G."/>
            <person name="La Roche J."/>
            <person name="Lindquist E."/>
            <person name="Lommer M."/>
            <person name="Martin-Jezequel V."/>
            <person name="Lopez P.J."/>
            <person name="Lucas S."/>
            <person name="Mangogna M."/>
            <person name="McGinnis K."/>
            <person name="Medlin L.K."/>
            <person name="Montsant A."/>
            <person name="Oudot-Le Secq M.P."/>
            <person name="Napoli C."/>
            <person name="Obornik M."/>
            <person name="Parker M.S."/>
            <person name="Petit J.L."/>
            <person name="Porcel B.M."/>
            <person name="Poulsen N."/>
            <person name="Robison M."/>
            <person name="Rychlewski L."/>
            <person name="Rynearson T.A."/>
            <person name="Schmutz J."/>
            <person name="Shapiro H."/>
            <person name="Siaut M."/>
            <person name="Stanley M."/>
            <person name="Sussman M.R."/>
            <person name="Taylor A.R."/>
            <person name="Vardi A."/>
            <person name="von Dassow P."/>
            <person name="Vyverman W."/>
            <person name="Willis A."/>
            <person name="Wyrwicz L.S."/>
            <person name="Rokhsar D.S."/>
            <person name="Weissenbach J."/>
            <person name="Armbrust E.V."/>
            <person name="Green B.R."/>
            <person name="Van de Peer Y."/>
            <person name="Grigoriev I.V."/>
        </authorList>
    </citation>
    <scope>NUCLEOTIDE SEQUENCE [LARGE SCALE GENOMIC DNA]</scope>
    <source>
        <strain evidence="5 6">CCAP 1055/1</strain>
    </source>
</reference>
<dbReference type="GeneID" id="7202143"/>
<evidence type="ECO:0000313" key="6">
    <source>
        <dbReference type="Proteomes" id="UP000000759"/>
    </source>
</evidence>
<feature type="non-terminal residue" evidence="5">
    <location>
        <position position="214"/>
    </location>
</feature>
<dbReference type="PaxDb" id="2850-Phatr5419"/>
<dbReference type="InterPro" id="IPR040442">
    <property type="entry name" value="Pyrv_kinase-like_dom_sf"/>
</dbReference>
<dbReference type="Proteomes" id="UP000000759">
    <property type="component" value="Chromosome 12"/>
</dbReference>
<dbReference type="PANTHER" id="PTHR30502">
    <property type="entry name" value="2-KETO-3-DEOXY-L-RHAMNONATE ALDOLASE"/>
    <property type="match status" value="1"/>
</dbReference>
<reference evidence="6" key="2">
    <citation type="submission" date="2008-08" db="EMBL/GenBank/DDBJ databases">
        <authorList>
            <consortium name="Diatom Consortium"/>
            <person name="Grigoriev I."/>
            <person name="Grimwood J."/>
            <person name="Kuo A."/>
            <person name="Otillar R.P."/>
            <person name="Salamov A."/>
            <person name="Detter J.C."/>
            <person name="Lindquist E."/>
            <person name="Shapiro H."/>
            <person name="Lucas S."/>
            <person name="Glavina del Rio T."/>
            <person name="Pitluck S."/>
            <person name="Rokhsar D."/>
            <person name="Bowler C."/>
        </authorList>
    </citation>
    <scope>GENOME REANNOTATION</scope>
    <source>
        <strain evidence="6">CCAP 1055/1</strain>
    </source>
</reference>
<evidence type="ECO:0000313" key="5">
    <source>
        <dbReference type="EMBL" id="EEC47265.1"/>
    </source>
</evidence>
<dbReference type="GO" id="GO:0046872">
    <property type="term" value="F:metal ion binding"/>
    <property type="evidence" value="ECO:0007669"/>
    <property type="project" value="UniProtKB-KW"/>
</dbReference>
<dbReference type="InterPro" id="IPR015813">
    <property type="entry name" value="Pyrv/PenolPyrv_kinase-like_dom"/>
</dbReference>
<dbReference type="InterPro" id="IPR050251">
    <property type="entry name" value="HpcH-HpaI_aldolase"/>
</dbReference>
<name>B7G2A1_PHATC</name>
<dbReference type="OrthoDB" id="1621678at2759"/>
<evidence type="ECO:0000259" key="4">
    <source>
        <dbReference type="Pfam" id="PF03328"/>
    </source>
</evidence>
<gene>
    <name evidence="5" type="ORF">PHATRDRAFT_5419</name>
</gene>
<dbReference type="GO" id="GO:0005737">
    <property type="term" value="C:cytoplasm"/>
    <property type="evidence" value="ECO:0007669"/>
    <property type="project" value="TreeGrafter"/>
</dbReference>
<evidence type="ECO:0000256" key="1">
    <source>
        <dbReference type="ARBA" id="ARBA00005568"/>
    </source>
</evidence>
<dbReference type="PANTHER" id="PTHR30502:SF0">
    <property type="entry name" value="PHOSPHOENOLPYRUVATE CARBOXYLASE FAMILY PROTEIN"/>
    <property type="match status" value="1"/>
</dbReference>
<feature type="domain" description="HpcH/HpaI aldolase/citrate lyase" evidence="4">
    <location>
        <begin position="1"/>
        <end position="212"/>
    </location>
</feature>
<comment type="similarity">
    <text evidence="1">Belongs to the HpcH/HpaI aldolase family.</text>
</comment>
<dbReference type="Pfam" id="PF03328">
    <property type="entry name" value="HpcH_HpaI"/>
    <property type="match status" value="1"/>
</dbReference>
<protein>
    <recommendedName>
        <fullName evidence="4">HpcH/HpaI aldolase/citrate lyase domain-containing protein</fullName>
    </recommendedName>
</protein>
<keyword evidence="3" id="KW-0456">Lyase</keyword>
<dbReference type="InterPro" id="IPR005000">
    <property type="entry name" value="Aldolase/citrate-lyase_domain"/>
</dbReference>
<organism evidence="5 6">
    <name type="scientific">Phaeodactylum tricornutum (strain CCAP 1055/1)</name>
    <dbReference type="NCBI Taxonomy" id="556484"/>
    <lineage>
        <taxon>Eukaryota</taxon>
        <taxon>Sar</taxon>
        <taxon>Stramenopiles</taxon>
        <taxon>Ochrophyta</taxon>
        <taxon>Bacillariophyta</taxon>
        <taxon>Bacillariophyceae</taxon>
        <taxon>Bacillariophycidae</taxon>
        <taxon>Naviculales</taxon>
        <taxon>Phaeodactylaceae</taxon>
        <taxon>Phaeodactylum</taxon>
    </lineage>
</organism>
<dbReference type="SUPFAM" id="SSF51621">
    <property type="entry name" value="Phosphoenolpyruvate/pyruvate domain"/>
    <property type="match status" value="1"/>
</dbReference>
<feature type="non-terminal residue" evidence="5">
    <location>
        <position position="1"/>
    </location>
</feature>
<dbReference type="AlphaFoldDB" id="B7G2A1"/>
<keyword evidence="2" id="KW-0479">Metal-binding</keyword>
<dbReference type="KEGG" id="pti:PHATRDRAFT_5419"/>
<dbReference type="HOGENOM" id="CLU_059964_1_0_1"/>
<dbReference type="InParanoid" id="B7G2A1"/>
<dbReference type="Gene3D" id="3.20.20.60">
    <property type="entry name" value="Phosphoenolpyruvate-binding domains"/>
    <property type="match status" value="1"/>
</dbReference>
<proteinExistence type="inferred from homology"/>
<accession>B7G2A1</accession>
<dbReference type="RefSeq" id="XP_002181342.1">
    <property type="nucleotide sequence ID" value="XM_002181306.1"/>
</dbReference>
<dbReference type="EMBL" id="CM000614">
    <property type="protein sequence ID" value="EEC47265.1"/>
    <property type="molecule type" value="Genomic_DNA"/>
</dbReference>
<evidence type="ECO:0000256" key="2">
    <source>
        <dbReference type="ARBA" id="ARBA00022723"/>
    </source>
</evidence>
<dbReference type="eggNOG" id="ENOG502QR7H">
    <property type="taxonomic scope" value="Eukaryota"/>
</dbReference>
<sequence length="214" mass="22516">AEIMALAGYGHIVIDHEHAQTDVRSGQALLQAIQSTHSITPIPATPIIRVPAHDQVYMKKALDTLRLPGGVLVPMVNDAATAYAVVQSTRYPLQLASGWGASEKYAQQCQEDLLVMVQVETVAGVAAIPEIAAVPGVDGIFLGPMDLSCSIGKMGQFDDPEVAEVIAAAELAVNESQAFLGGFRSPSRSIRSMVEAGYAFVCGSIDVGLLRDAA</sequence>
<dbReference type="GO" id="GO:0016832">
    <property type="term" value="F:aldehyde-lyase activity"/>
    <property type="evidence" value="ECO:0007669"/>
    <property type="project" value="TreeGrafter"/>
</dbReference>